<evidence type="ECO:0000256" key="3">
    <source>
        <dbReference type="ARBA" id="ARBA00022763"/>
    </source>
</evidence>
<keyword evidence="6" id="KW-0269">Exonuclease</keyword>
<dbReference type="EMBL" id="JAUOZS010000001">
    <property type="protein sequence ID" value="MDT8900425.1"/>
    <property type="molecule type" value="Genomic_DNA"/>
</dbReference>
<evidence type="ECO:0000256" key="9">
    <source>
        <dbReference type="ARBA" id="ARBA00023204"/>
    </source>
</evidence>
<dbReference type="Gene3D" id="1.10.486.10">
    <property type="entry name" value="PCRA, domain 4"/>
    <property type="match status" value="1"/>
</dbReference>
<name>A0ABU3NUC8_9FIRM</name>
<sequence>MRDMGLAGYEQPNLLSFDELVDEILHLAGVRRWFMDRMTQELLVNTVLAEVKSSVGLPYFNSIAEFPGYVSAVTSLLAEIKRTGASPDEFAAAAAAREWAAKDQEVHAIYCAYQNSLAKLGLTDLEEKYFLAIQALDAGQATLPYRRLFISEFYILTPLQVELVRRLNRTVTLEIGMIYEKNRPELFAAVEPTYSELVGMGFTPYFPAVSRTSAAGLDHARRFLFTADSASVAADGAVEFVSSPSREKEMAVIAAKIKSLLLTGVYRPEQVAVVVRDIGIYKDFRNICGEFGIPVSLPREEQLKDQPLVRMLANACAARMTNGARHAVINLMKSPFCPELAGFDADDLEQQALDHVVRTWDDWFSLFEQRPGGAENSARRASFDRLRNLVGRLPKQGTCRRLADAFKEFVVAIAVSQRLGEARRLGLLTQERLKAGLLTLQIIYDTLDEMEQGFAMVGEEEKKLTLSEFLAYFHKALAGKTMILESYNASGVQVVSPSGVRGTTFGAVFVLGLTEGEFPLRDRDNWLYNEGDRALFGSLGLDLMNAVRRRAEEDLYFAVAIALADDFLVLSGYEDAETMLSPYMEEIARLFIAGSVTWRKYGPGELFSTEYDALYSDRELAGRALLDFFTSDDCRKEATTAAIYVLANILDSDFERRAAGEQQRAWNFGAYGGILQAPATVAACRMITEFSISALEDYARCPFLYFAKRILRLDDWEEKTEEAGHDLVGTVYHEVLSVFLRAHKGEILRPDRIEDYLAQLQAELEAVMGQLTRAKIIIPGKLWDFQRQHITRVLRRWLEFEIKEQNGDGLAFTPAFLEWGFGLPVKEGMDEASVTPPLVLAMDNCEVKIVGKVDRIDKAGDYLTVVDYKRKSCPSFRDLAEGRDLQVALYILAAERLLCTEGDMVAGGGYYSIEGTRKEGGMWRAKLAEGIRHRAAKRAGNLTEQEWQALQAEVCRKIFGYVKGIRAGKFPAAPSGDCPPYCVARTICRFQRRNGNHQEGGEGDA</sequence>
<reference evidence="11 12" key="1">
    <citation type="submission" date="2023-07" db="EMBL/GenBank/DDBJ databases">
        <title>The novel representative of Negativicutes class, Anaeroselena agilis gen. nov. sp. nov.</title>
        <authorList>
            <person name="Prokofeva M.I."/>
            <person name="Elcheninov A.G."/>
            <person name="Klyukina A."/>
            <person name="Kublanov I.V."/>
            <person name="Frolov E.N."/>
            <person name="Podosokorskaya O.A."/>
        </authorList>
    </citation>
    <scope>NUCLEOTIDE SEQUENCE [LARGE SCALE GENOMIC DNA]</scope>
    <source>
        <strain evidence="11 12">4137-cl</strain>
    </source>
</reference>
<evidence type="ECO:0000256" key="6">
    <source>
        <dbReference type="ARBA" id="ARBA00022839"/>
    </source>
</evidence>
<comment type="caution">
    <text evidence="11">The sequence shown here is derived from an EMBL/GenBank/DDBJ whole genome shotgun (WGS) entry which is preliminary data.</text>
</comment>
<keyword evidence="7" id="KW-0067">ATP-binding</keyword>
<dbReference type="Pfam" id="PF12705">
    <property type="entry name" value="PDDEXK_1"/>
    <property type="match status" value="1"/>
</dbReference>
<gene>
    <name evidence="11" type="ORF">Q4T40_04105</name>
</gene>
<evidence type="ECO:0000259" key="10">
    <source>
        <dbReference type="PROSITE" id="PS51217"/>
    </source>
</evidence>
<dbReference type="InterPro" id="IPR014017">
    <property type="entry name" value="DNA_helicase_UvrD-like_C"/>
</dbReference>
<evidence type="ECO:0000256" key="1">
    <source>
        <dbReference type="ARBA" id="ARBA00022722"/>
    </source>
</evidence>
<dbReference type="InterPro" id="IPR049035">
    <property type="entry name" value="ADDB_N"/>
</dbReference>
<evidence type="ECO:0000256" key="5">
    <source>
        <dbReference type="ARBA" id="ARBA00022806"/>
    </source>
</evidence>
<dbReference type="Proteomes" id="UP001254848">
    <property type="component" value="Unassembled WGS sequence"/>
</dbReference>
<evidence type="ECO:0000313" key="11">
    <source>
        <dbReference type="EMBL" id="MDT8900425.1"/>
    </source>
</evidence>
<evidence type="ECO:0000256" key="2">
    <source>
        <dbReference type="ARBA" id="ARBA00022741"/>
    </source>
</evidence>
<dbReference type="PANTHER" id="PTHR30591:SF1">
    <property type="entry name" value="RECBCD ENZYME SUBUNIT RECC"/>
    <property type="match status" value="1"/>
</dbReference>
<evidence type="ECO:0000313" key="12">
    <source>
        <dbReference type="Proteomes" id="UP001254848"/>
    </source>
</evidence>
<keyword evidence="2" id="KW-0547">Nucleotide-binding</keyword>
<dbReference type="PANTHER" id="PTHR30591">
    <property type="entry name" value="RECBCD ENZYME SUBUNIT RECC"/>
    <property type="match status" value="1"/>
</dbReference>
<dbReference type="InterPro" id="IPR038726">
    <property type="entry name" value="PDDEXK_AddAB-type"/>
</dbReference>
<evidence type="ECO:0000256" key="7">
    <source>
        <dbReference type="ARBA" id="ARBA00022840"/>
    </source>
</evidence>
<keyword evidence="8" id="KW-0238">DNA-binding</keyword>
<keyword evidence="3" id="KW-0227">DNA damage</keyword>
<dbReference type="InterPro" id="IPR011604">
    <property type="entry name" value="PDDEXK-like_dom_sf"/>
</dbReference>
<dbReference type="PROSITE" id="PS51217">
    <property type="entry name" value="UVRD_HELICASE_CTER"/>
    <property type="match status" value="1"/>
</dbReference>
<dbReference type="Gene3D" id="3.90.320.10">
    <property type="match status" value="1"/>
</dbReference>
<dbReference type="InterPro" id="IPR027417">
    <property type="entry name" value="P-loop_NTPase"/>
</dbReference>
<keyword evidence="5" id="KW-0347">Helicase</keyword>
<dbReference type="SUPFAM" id="SSF52540">
    <property type="entry name" value="P-loop containing nucleoside triphosphate hydrolases"/>
    <property type="match status" value="1"/>
</dbReference>
<proteinExistence type="predicted"/>
<protein>
    <submittedName>
        <fullName evidence="11">PD-(D/E)XK nuclease family protein</fullName>
    </submittedName>
</protein>
<keyword evidence="12" id="KW-1185">Reference proteome</keyword>
<keyword evidence="1" id="KW-0540">Nuclease</keyword>
<keyword evidence="4" id="KW-0378">Hydrolase</keyword>
<organism evidence="11 12">
    <name type="scientific">Anaeroselena agilis</name>
    <dbReference type="NCBI Taxonomy" id="3063788"/>
    <lineage>
        <taxon>Bacteria</taxon>
        <taxon>Bacillati</taxon>
        <taxon>Bacillota</taxon>
        <taxon>Negativicutes</taxon>
        <taxon>Acetonemataceae</taxon>
        <taxon>Anaeroselena</taxon>
    </lineage>
</organism>
<keyword evidence="9" id="KW-0234">DNA repair</keyword>
<accession>A0ABU3NUC8</accession>
<feature type="domain" description="UvrD-like helicase C-terminal" evidence="10">
    <location>
        <begin position="207"/>
        <end position="502"/>
    </location>
</feature>
<evidence type="ECO:0000256" key="8">
    <source>
        <dbReference type="ARBA" id="ARBA00023125"/>
    </source>
</evidence>
<dbReference type="Gene3D" id="3.40.50.300">
    <property type="entry name" value="P-loop containing nucleotide triphosphate hydrolases"/>
    <property type="match status" value="1"/>
</dbReference>
<dbReference type="Pfam" id="PF21445">
    <property type="entry name" value="ADDB_N"/>
    <property type="match status" value="1"/>
</dbReference>
<evidence type="ECO:0000256" key="4">
    <source>
        <dbReference type="ARBA" id="ARBA00022801"/>
    </source>
</evidence>